<protein>
    <submittedName>
        <fullName evidence="1">CoA transferase</fullName>
    </submittedName>
</protein>
<evidence type="ECO:0000313" key="1">
    <source>
        <dbReference type="EMBL" id="GAA0963977.1"/>
    </source>
</evidence>
<dbReference type="InterPro" id="IPR050509">
    <property type="entry name" value="CoA-transferase_III"/>
</dbReference>
<dbReference type="Gene3D" id="3.40.50.10540">
    <property type="entry name" value="Crotonobetainyl-coa:carnitine coa-transferase, domain 1"/>
    <property type="match status" value="1"/>
</dbReference>
<dbReference type="Pfam" id="PF02515">
    <property type="entry name" value="CoA_transf_3"/>
    <property type="match status" value="1"/>
</dbReference>
<dbReference type="EMBL" id="BAAAHH010000032">
    <property type="protein sequence ID" value="GAA0963977.1"/>
    <property type="molecule type" value="Genomic_DNA"/>
</dbReference>
<dbReference type="PANTHER" id="PTHR48228:SF5">
    <property type="entry name" value="ALPHA-METHYLACYL-COA RACEMASE"/>
    <property type="match status" value="1"/>
</dbReference>
<dbReference type="Proteomes" id="UP001500665">
    <property type="component" value="Unassembled WGS sequence"/>
</dbReference>
<dbReference type="PANTHER" id="PTHR48228">
    <property type="entry name" value="SUCCINYL-COA--D-CITRAMALATE COA-TRANSFERASE"/>
    <property type="match status" value="1"/>
</dbReference>
<keyword evidence="2" id="KW-1185">Reference proteome</keyword>
<evidence type="ECO:0000313" key="2">
    <source>
        <dbReference type="Proteomes" id="UP001500665"/>
    </source>
</evidence>
<keyword evidence="1" id="KW-0808">Transferase</keyword>
<organism evidence="1 2">
    <name type="scientific">Actinocorallia libanotica</name>
    <dbReference type="NCBI Taxonomy" id="46162"/>
    <lineage>
        <taxon>Bacteria</taxon>
        <taxon>Bacillati</taxon>
        <taxon>Actinomycetota</taxon>
        <taxon>Actinomycetes</taxon>
        <taxon>Streptosporangiales</taxon>
        <taxon>Thermomonosporaceae</taxon>
        <taxon>Actinocorallia</taxon>
    </lineage>
</organism>
<dbReference type="InterPro" id="IPR044855">
    <property type="entry name" value="CoA-Trfase_III_dom3_sf"/>
</dbReference>
<sequence length="383" mass="40605">MLSGLRVLEVSSFVAAPLGGMTLAQLGAEVIRVDPPGGAADTGRWPLTENGASLYWAGLNKGKRSVTIDQRVPEGRELLARLARWSGVVLTNAPRPRYDDLAAQVPGLIHVQITGRADGRPAVDYTVNAETGFPLVTGAAGTDGPVNHVLPAWDIACGLYAAVAILAAERHRSRTGEGSRIRVPLSDVALATAGNLGFLGEAELNGVDRPRIGNHLYGSFARDFPVKDGRLMLVTLTNRHFTDLVALTGTADGVADLARLTRADFTAEGDRYRHRESLAALFEPWFAARTLAEASEALAATSVLWSPYRTFRELLQQEHPLLHEVDQPGLGRLRVPASPIDAGTADRGVRTAPLLGADTEAVLDDLGLGEAAVADLRASGALG</sequence>
<comment type="caution">
    <text evidence="1">The sequence shown here is derived from an EMBL/GenBank/DDBJ whole genome shotgun (WGS) entry which is preliminary data.</text>
</comment>
<dbReference type="GO" id="GO:0016740">
    <property type="term" value="F:transferase activity"/>
    <property type="evidence" value="ECO:0007669"/>
    <property type="project" value="UniProtKB-KW"/>
</dbReference>
<gene>
    <name evidence="1" type="ORF">GCM10009550_60850</name>
</gene>
<accession>A0ABP4CDM0</accession>
<dbReference type="InterPro" id="IPR023606">
    <property type="entry name" value="CoA-Trfase_III_dom_1_sf"/>
</dbReference>
<reference evidence="2" key="1">
    <citation type="journal article" date="2019" name="Int. J. Syst. Evol. Microbiol.">
        <title>The Global Catalogue of Microorganisms (GCM) 10K type strain sequencing project: providing services to taxonomists for standard genome sequencing and annotation.</title>
        <authorList>
            <consortium name="The Broad Institute Genomics Platform"/>
            <consortium name="The Broad Institute Genome Sequencing Center for Infectious Disease"/>
            <person name="Wu L."/>
            <person name="Ma J."/>
        </authorList>
    </citation>
    <scope>NUCLEOTIDE SEQUENCE [LARGE SCALE GENOMIC DNA]</scope>
    <source>
        <strain evidence="2">JCM 10696</strain>
    </source>
</reference>
<dbReference type="Gene3D" id="3.30.1540.10">
    <property type="entry name" value="formyl-coa transferase, domain 3"/>
    <property type="match status" value="1"/>
</dbReference>
<dbReference type="RefSeq" id="WP_344244546.1">
    <property type="nucleotide sequence ID" value="NZ_BAAAHH010000032.1"/>
</dbReference>
<dbReference type="InterPro" id="IPR003673">
    <property type="entry name" value="CoA-Trfase_fam_III"/>
</dbReference>
<dbReference type="SUPFAM" id="SSF89796">
    <property type="entry name" value="CoA-transferase family III (CaiB/BaiF)"/>
    <property type="match status" value="1"/>
</dbReference>
<name>A0ABP4CDM0_9ACTN</name>
<proteinExistence type="predicted"/>